<evidence type="ECO:0000313" key="7">
    <source>
        <dbReference type="Proteomes" id="UP000317982"/>
    </source>
</evidence>
<protein>
    <submittedName>
        <fullName evidence="6">Response regulator transcription factor</fullName>
    </submittedName>
</protein>
<reference evidence="6 7" key="1">
    <citation type="submission" date="2019-07" db="EMBL/GenBank/DDBJ databases">
        <title>Cryptosporangium phraense sp. nov., isolated from plant litter.</title>
        <authorList>
            <person name="Suriyachadkun C."/>
        </authorList>
    </citation>
    <scope>NUCLEOTIDE SEQUENCE [LARGE SCALE GENOMIC DNA]</scope>
    <source>
        <strain evidence="6 7">A-T 5661</strain>
    </source>
</reference>
<dbReference type="PRINTS" id="PR00038">
    <property type="entry name" value="HTHLUXR"/>
</dbReference>
<dbReference type="SUPFAM" id="SSF46894">
    <property type="entry name" value="C-terminal effector domain of the bipartite response regulators"/>
    <property type="match status" value="1"/>
</dbReference>
<accession>A0A545AXK1</accession>
<gene>
    <name evidence="6" type="ORF">FL583_09530</name>
</gene>
<name>A0A545AXK1_9ACTN</name>
<dbReference type="SMART" id="SM00448">
    <property type="entry name" value="REC"/>
    <property type="match status" value="1"/>
</dbReference>
<evidence type="ECO:0000259" key="5">
    <source>
        <dbReference type="PROSITE" id="PS50110"/>
    </source>
</evidence>
<dbReference type="InterPro" id="IPR000792">
    <property type="entry name" value="Tscrpt_reg_LuxR_C"/>
</dbReference>
<evidence type="ECO:0000313" key="6">
    <source>
        <dbReference type="EMBL" id="TQS45325.1"/>
    </source>
</evidence>
<proteinExistence type="predicted"/>
<feature type="domain" description="Response regulatory" evidence="5">
    <location>
        <begin position="5"/>
        <end position="121"/>
    </location>
</feature>
<dbReference type="Proteomes" id="UP000317982">
    <property type="component" value="Unassembled WGS sequence"/>
</dbReference>
<dbReference type="Gene3D" id="3.40.50.2300">
    <property type="match status" value="1"/>
</dbReference>
<sequence>MTPARVLLIDDHRVFAESLALSLETHADLRCVRLAHTVADGLRAAEATAFDVALLDLRLPGADGFAAIDGLLSRRPDAKIVVLTAHPRPGLAHRALAAGASGFLSKSAGLTEIVEAIHAAIDGRQILGAGLESSPAGIRFTPREHEVLRALSRGLDANRIASTLGISLYTARDHIRAVMSKLDVRTQLDAVITADRLGLITLGTGF</sequence>
<dbReference type="Pfam" id="PF00196">
    <property type="entry name" value="GerE"/>
    <property type="match status" value="1"/>
</dbReference>
<keyword evidence="1 3" id="KW-0597">Phosphoprotein</keyword>
<organism evidence="6 7">
    <name type="scientific">Cryptosporangium phraense</name>
    <dbReference type="NCBI Taxonomy" id="2593070"/>
    <lineage>
        <taxon>Bacteria</taxon>
        <taxon>Bacillati</taxon>
        <taxon>Actinomycetota</taxon>
        <taxon>Actinomycetes</taxon>
        <taxon>Cryptosporangiales</taxon>
        <taxon>Cryptosporangiaceae</taxon>
        <taxon>Cryptosporangium</taxon>
    </lineage>
</organism>
<dbReference type="GO" id="GO:0003677">
    <property type="term" value="F:DNA binding"/>
    <property type="evidence" value="ECO:0007669"/>
    <property type="project" value="UniProtKB-KW"/>
</dbReference>
<dbReference type="InterPro" id="IPR011006">
    <property type="entry name" value="CheY-like_superfamily"/>
</dbReference>
<dbReference type="OrthoDB" id="2878275at2"/>
<dbReference type="InterPro" id="IPR039420">
    <property type="entry name" value="WalR-like"/>
</dbReference>
<dbReference type="InterPro" id="IPR016032">
    <property type="entry name" value="Sig_transdc_resp-reg_C-effctor"/>
</dbReference>
<keyword evidence="7" id="KW-1185">Reference proteome</keyword>
<dbReference type="EMBL" id="VIRS01000005">
    <property type="protein sequence ID" value="TQS45325.1"/>
    <property type="molecule type" value="Genomic_DNA"/>
</dbReference>
<dbReference type="Gene3D" id="1.10.10.10">
    <property type="entry name" value="Winged helix-like DNA-binding domain superfamily/Winged helix DNA-binding domain"/>
    <property type="match status" value="1"/>
</dbReference>
<evidence type="ECO:0000259" key="4">
    <source>
        <dbReference type="PROSITE" id="PS50043"/>
    </source>
</evidence>
<comment type="caution">
    <text evidence="6">The sequence shown here is derived from an EMBL/GenBank/DDBJ whole genome shotgun (WGS) entry which is preliminary data.</text>
</comment>
<dbReference type="AlphaFoldDB" id="A0A545AXK1"/>
<dbReference type="PANTHER" id="PTHR43214">
    <property type="entry name" value="TWO-COMPONENT RESPONSE REGULATOR"/>
    <property type="match status" value="1"/>
</dbReference>
<dbReference type="InterPro" id="IPR058245">
    <property type="entry name" value="NreC/VraR/RcsB-like_REC"/>
</dbReference>
<feature type="domain" description="HTH luxR-type" evidence="4">
    <location>
        <begin position="133"/>
        <end position="198"/>
    </location>
</feature>
<dbReference type="PROSITE" id="PS50043">
    <property type="entry name" value="HTH_LUXR_2"/>
    <property type="match status" value="1"/>
</dbReference>
<dbReference type="GO" id="GO:0000160">
    <property type="term" value="P:phosphorelay signal transduction system"/>
    <property type="evidence" value="ECO:0007669"/>
    <property type="project" value="InterPro"/>
</dbReference>
<dbReference type="InterPro" id="IPR036388">
    <property type="entry name" value="WH-like_DNA-bd_sf"/>
</dbReference>
<dbReference type="InParanoid" id="A0A545AXK1"/>
<dbReference type="SMART" id="SM00421">
    <property type="entry name" value="HTH_LUXR"/>
    <property type="match status" value="1"/>
</dbReference>
<evidence type="ECO:0000256" key="3">
    <source>
        <dbReference type="PROSITE-ProRule" id="PRU00169"/>
    </source>
</evidence>
<dbReference type="CDD" id="cd17535">
    <property type="entry name" value="REC_NarL-like"/>
    <property type="match status" value="1"/>
</dbReference>
<dbReference type="PROSITE" id="PS50110">
    <property type="entry name" value="RESPONSE_REGULATORY"/>
    <property type="match status" value="1"/>
</dbReference>
<feature type="modified residue" description="4-aspartylphosphate" evidence="3">
    <location>
        <position position="56"/>
    </location>
</feature>
<keyword evidence="2" id="KW-0238">DNA-binding</keyword>
<dbReference type="RefSeq" id="WP_142704190.1">
    <property type="nucleotide sequence ID" value="NZ_VIRS01000005.1"/>
</dbReference>
<dbReference type="InterPro" id="IPR001789">
    <property type="entry name" value="Sig_transdc_resp-reg_receiver"/>
</dbReference>
<dbReference type="Pfam" id="PF00072">
    <property type="entry name" value="Response_reg"/>
    <property type="match status" value="1"/>
</dbReference>
<dbReference type="CDD" id="cd06170">
    <property type="entry name" value="LuxR_C_like"/>
    <property type="match status" value="1"/>
</dbReference>
<evidence type="ECO:0000256" key="1">
    <source>
        <dbReference type="ARBA" id="ARBA00022553"/>
    </source>
</evidence>
<dbReference type="GO" id="GO:0006355">
    <property type="term" value="P:regulation of DNA-templated transcription"/>
    <property type="evidence" value="ECO:0007669"/>
    <property type="project" value="InterPro"/>
</dbReference>
<evidence type="ECO:0000256" key="2">
    <source>
        <dbReference type="ARBA" id="ARBA00023125"/>
    </source>
</evidence>
<dbReference type="SUPFAM" id="SSF52172">
    <property type="entry name" value="CheY-like"/>
    <property type="match status" value="1"/>
</dbReference>